<dbReference type="NCBIfam" id="TIGR03407">
    <property type="entry name" value="urea_ABC_UrtA"/>
    <property type="match status" value="1"/>
</dbReference>
<dbReference type="InterPro" id="IPR017777">
    <property type="entry name" value="ABC_urea-bd_UrtA"/>
</dbReference>
<keyword evidence="1" id="KW-0732">Signal</keyword>
<proteinExistence type="predicted"/>
<dbReference type="SUPFAM" id="SSF53822">
    <property type="entry name" value="Periplasmic binding protein-like I"/>
    <property type="match status" value="1"/>
</dbReference>
<dbReference type="Gene3D" id="3.40.50.2300">
    <property type="match status" value="2"/>
</dbReference>
<dbReference type="InterPro" id="IPR028082">
    <property type="entry name" value="Peripla_BP_I"/>
</dbReference>
<dbReference type="Proteomes" id="UP000382577">
    <property type="component" value="Unassembled WGS sequence"/>
</dbReference>
<evidence type="ECO:0000313" key="3">
    <source>
        <dbReference type="Proteomes" id="UP000382577"/>
    </source>
</evidence>
<accession>A0A5E4VU02</accession>
<feature type="signal peptide" evidence="1">
    <location>
        <begin position="1"/>
        <end position="27"/>
    </location>
</feature>
<organism evidence="2 3">
    <name type="scientific">Pandoraea fibrosis</name>
    <dbReference type="NCBI Taxonomy" id="1891094"/>
    <lineage>
        <taxon>Bacteria</taxon>
        <taxon>Pseudomonadati</taxon>
        <taxon>Pseudomonadota</taxon>
        <taxon>Betaproteobacteria</taxon>
        <taxon>Burkholderiales</taxon>
        <taxon>Burkholderiaceae</taxon>
        <taxon>Pandoraea</taxon>
    </lineage>
</organism>
<dbReference type="PANTHER" id="PTHR47628:SF1">
    <property type="entry name" value="ALIPHATIC AMIDASE EXPRESSION-REGULATING PROTEIN"/>
    <property type="match status" value="1"/>
</dbReference>
<sequence length="418" mass="45595">MKRRTLLQMAALSGAASLTGMAPNLFAQSKAPIKVGILHSLSGTMAISETSLKDVALMTIADINAKGGVMGRPLEAVVVDPASNWPLFAEKARQLLTTDKVAAVFGCWTSVSRKSVLPVFEELNGLLYYPVQYEGEEMSKNVFYTGAAPNQQAIPAVEYVMSKEGGGAKRFFLLGTDYVYPRTTNKILRAFLHSKGVADKDIQEVYTPFGHSDYQTIVANIKQFAQGGKTSVISTINGDSNVPFYKELGNQGLKATDVPVVAFSVGEEELRGIDTKPLVGHLAAWNYFMSVKNPTNDAFKKAWFAYVKAKGLSGGDKRVTNDPMEATFVGMHMWKQAVEKAGSVDVDKVRTAMVGQSFKSPDGFDMVMDANHHLHKPVMIGEIRPDGQFNVVWKTKSTVRAQPWSPFIAGNEGKPDKV</sequence>
<protein>
    <submittedName>
        <fullName evidence="2">Branched-chain amino acid ABC transporter substrate-binding protein</fullName>
    </submittedName>
</protein>
<gene>
    <name evidence="2" type="ORF">PFI31113_02775</name>
</gene>
<evidence type="ECO:0000313" key="2">
    <source>
        <dbReference type="EMBL" id="VVE14405.1"/>
    </source>
</evidence>
<evidence type="ECO:0000256" key="1">
    <source>
        <dbReference type="SAM" id="SignalP"/>
    </source>
</evidence>
<dbReference type="PANTHER" id="PTHR47628">
    <property type="match status" value="1"/>
</dbReference>
<dbReference type="AlphaFoldDB" id="A0A5E4VU02"/>
<dbReference type="Pfam" id="PF13433">
    <property type="entry name" value="Peripla_BP_5"/>
    <property type="match status" value="1"/>
</dbReference>
<dbReference type="CDD" id="cd06355">
    <property type="entry name" value="PBP1_FmdD-like"/>
    <property type="match status" value="1"/>
</dbReference>
<dbReference type="EMBL" id="CABPRW010000006">
    <property type="protein sequence ID" value="VVE14405.1"/>
    <property type="molecule type" value="Genomic_DNA"/>
</dbReference>
<feature type="chain" id="PRO_5022880893" evidence="1">
    <location>
        <begin position="28"/>
        <end position="418"/>
    </location>
</feature>
<reference evidence="2 3" key="1">
    <citation type="submission" date="2019-08" db="EMBL/GenBank/DDBJ databases">
        <authorList>
            <person name="Peeters C."/>
        </authorList>
    </citation>
    <scope>NUCLEOTIDE SEQUENCE [LARGE SCALE GENOMIC DNA]</scope>
    <source>
        <strain evidence="2 3">LMG 31113</strain>
    </source>
</reference>
<dbReference type="OrthoDB" id="5288800at2"/>
<name>A0A5E4VU02_9BURK</name>